<feature type="active site" evidence="5">
    <location>
        <position position="57"/>
    </location>
</feature>
<evidence type="ECO:0000259" key="8">
    <source>
        <dbReference type="PROSITE" id="PS51767"/>
    </source>
</evidence>
<evidence type="ECO:0000256" key="7">
    <source>
        <dbReference type="SAM" id="SignalP"/>
    </source>
</evidence>
<dbReference type="EMBL" id="CM029051">
    <property type="protein sequence ID" value="KAG2560743.1"/>
    <property type="molecule type" value="Genomic_DNA"/>
</dbReference>
<evidence type="ECO:0000313" key="9">
    <source>
        <dbReference type="EMBL" id="KAG2560743.1"/>
    </source>
</evidence>
<dbReference type="Pfam" id="PF14543">
    <property type="entry name" value="TAXi_N"/>
    <property type="match status" value="1"/>
</dbReference>
<feature type="active site" evidence="5">
    <location>
        <position position="268"/>
    </location>
</feature>
<evidence type="ECO:0000256" key="1">
    <source>
        <dbReference type="ARBA" id="ARBA00007447"/>
    </source>
</evidence>
<dbReference type="InterPro" id="IPR032799">
    <property type="entry name" value="TAXi_C"/>
</dbReference>
<dbReference type="GO" id="GO:0006508">
    <property type="term" value="P:proteolysis"/>
    <property type="evidence" value="ECO:0007669"/>
    <property type="project" value="UniProtKB-KW"/>
</dbReference>
<dbReference type="InterPro" id="IPR033121">
    <property type="entry name" value="PEPTIDASE_A1"/>
</dbReference>
<dbReference type="Gene3D" id="2.40.70.10">
    <property type="entry name" value="Acid Proteases"/>
    <property type="match status" value="2"/>
</dbReference>
<dbReference type="InterPro" id="IPR001969">
    <property type="entry name" value="Aspartic_peptidase_AS"/>
</dbReference>
<keyword evidence="2 6" id="KW-0645">Protease</keyword>
<dbReference type="PROSITE" id="PS00141">
    <property type="entry name" value="ASP_PROTEASE"/>
    <property type="match status" value="1"/>
</dbReference>
<keyword evidence="4 6" id="KW-0378">Hydrolase</keyword>
<name>A0A8T0PFR9_PANVG</name>
<dbReference type="GO" id="GO:0004190">
    <property type="term" value="F:aspartic-type endopeptidase activity"/>
    <property type="evidence" value="ECO:0007669"/>
    <property type="project" value="UniProtKB-KW"/>
</dbReference>
<dbReference type="InterPro" id="IPR032861">
    <property type="entry name" value="TAXi_N"/>
</dbReference>
<dbReference type="PANTHER" id="PTHR13683:SF820">
    <property type="entry name" value="PEPTIDASE A1 DOMAIN-CONTAINING PROTEIN"/>
    <property type="match status" value="1"/>
</dbReference>
<dbReference type="PANTHER" id="PTHR13683">
    <property type="entry name" value="ASPARTYL PROTEASES"/>
    <property type="match status" value="1"/>
</dbReference>
<dbReference type="AlphaFoldDB" id="A0A8T0PFR9"/>
<keyword evidence="3 6" id="KW-0064">Aspartyl protease</keyword>
<dbReference type="InterPro" id="IPR001461">
    <property type="entry name" value="Aspartic_peptidase_A1"/>
</dbReference>
<evidence type="ECO:0000256" key="3">
    <source>
        <dbReference type="ARBA" id="ARBA00022750"/>
    </source>
</evidence>
<evidence type="ECO:0000256" key="6">
    <source>
        <dbReference type="RuleBase" id="RU000454"/>
    </source>
</evidence>
<comment type="caution">
    <text evidence="9">The sequence shown here is derived from an EMBL/GenBank/DDBJ whole genome shotgun (WGS) entry which is preliminary data.</text>
</comment>
<evidence type="ECO:0000256" key="5">
    <source>
        <dbReference type="PIRSR" id="PIRSR601461-1"/>
    </source>
</evidence>
<dbReference type="SUPFAM" id="SSF50630">
    <property type="entry name" value="Acid proteases"/>
    <property type="match status" value="1"/>
</dbReference>
<proteinExistence type="inferred from homology"/>
<organism evidence="9 10">
    <name type="scientific">Panicum virgatum</name>
    <name type="common">Blackwell switchgrass</name>
    <dbReference type="NCBI Taxonomy" id="38727"/>
    <lineage>
        <taxon>Eukaryota</taxon>
        <taxon>Viridiplantae</taxon>
        <taxon>Streptophyta</taxon>
        <taxon>Embryophyta</taxon>
        <taxon>Tracheophyta</taxon>
        <taxon>Spermatophyta</taxon>
        <taxon>Magnoliopsida</taxon>
        <taxon>Liliopsida</taxon>
        <taxon>Poales</taxon>
        <taxon>Poaceae</taxon>
        <taxon>PACMAD clade</taxon>
        <taxon>Panicoideae</taxon>
        <taxon>Panicodae</taxon>
        <taxon>Paniceae</taxon>
        <taxon>Panicinae</taxon>
        <taxon>Panicum</taxon>
        <taxon>Panicum sect. Hiantes</taxon>
    </lineage>
</organism>
<dbReference type="Proteomes" id="UP000823388">
    <property type="component" value="Chromosome 8K"/>
</dbReference>
<evidence type="ECO:0000256" key="4">
    <source>
        <dbReference type="ARBA" id="ARBA00022801"/>
    </source>
</evidence>
<sequence length="409" mass="44319">MAGRWAAVVGVLLLLPLLPLASSSMVFKLDGNVYPTGHFYVTMNIGEPAKPYFLDIDTGSNLTWLECNAVEKGPCLTCNKVPHPLYRPTRNKLVPCADPLCDTLHHDLGTTKNCRDAVHQCDYEIAYLDGSTSLGVLLRDKFSLPTGSAPKNSPTIAFGCGYDQVHDPKNAAKVAVDGILGLGRGSVDLVSQLKRQGAISKNVIGHCLSTKGGGYLFMGEENVPSSQVTWVPIAPRTPGRPNHYSPGQATLYLDTKSIGTKSMQVVLDSGSTYTYLPGDLHTQLVSTLKASLSKSLKEVPDPALPLCWKGPRPFKSVDDLKKEFKPLVSLKFGGGVTMAIPPENYLVITEHGNACFGILAIQGLDMYLIGDITMQDQLMIYDNEKGRIGWMPSPCDKMPKSKAVIISRI</sequence>
<dbReference type="InterPro" id="IPR021109">
    <property type="entry name" value="Peptidase_aspartic_dom_sf"/>
</dbReference>
<reference evidence="9" key="1">
    <citation type="submission" date="2020-05" db="EMBL/GenBank/DDBJ databases">
        <title>WGS assembly of Panicum virgatum.</title>
        <authorList>
            <person name="Lovell J.T."/>
            <person name="Jenkins J."/>
            <person name="Shu S."/>
            <person name="Juenger T.E."/>
            <person name="Schmutz J."/>
        </authorList>
    </citation>
    <scope>NUCLEOTIDE SEQUENCE</scope>
    <source>
        <strain evidence="9">AP13</strain>
    </source>
</reference>
<comment type="similarity">
    <text evidence="1 6">Belongs to the peptidase A1 family.</text>
</comment>
<dbReference type="FunFam" id="2.40.70.10:FF:000015">
    <property type="entry name" value="Aspartyl protease family protein"/>
    <property type="match status" value="1"/>
</dbReference>
<accession>A0A8T0PFR9</accession>
<evidence type="ECO:0000313" key="10">
    <source>
        <dbReference type="Proteomes" id="UP000823388"/>
    </source>
</evidence>
<protein>
    <recommendedName>
        <fullName evidence="8">Peptidase A1 domain-containing protein</fullName>
    </recommendedName>
</protein>
<keyword evidence="7" id="KW-0732">Signal</keyword>
<feature type="signal peptide" evidence="7">
    <location>
        <begin position="1"/>
        <end position="23"/>
    </location>
</feature>
<keyword evidence="10" id="KW-1185">Reference proteome</keyword>
<dbReference type="PRINTS" id="PR00792">
    <property type="entry name" value="PEPSIN"/>
</dbReference>
<dbReference type="Pfam" id="PF14541">
    <property type="entry name" value="TAXi_C"/>
    <property type="match status" value="1"/>
</dbReference>
<feature type="chain" id="PRO_5035885250" description="Peptidase A1 domain-containing protein" evidence="7">
    <location>
        <begin position="24"/>
        <end position="409"/>
    </location>
</feature>
<feature type="domain" description="Peptidase A1" evidence="8">
    <location>
        <begin position="39"/>
        <end position="391"/>
    </location>
</feature>
<dbReference type="PROSITE" id="PS51767">
    <property type="entry name" value="PEPTIDASE_A1"/>
    <property type="match status" value="1"/>
</dbReference>
<evidence type="ECO:0000256" key="2">
    <source>
        <dbReference type="ARBA" id="ARBA00022670"/>
    </source>
</evidence>
<gene>
    <name evidence="9" type="ORF">PVAP13_8KG083000</name>
</gene>